<comment type="pathway">
    <text evidence="2 11">Cofactor biosynthesis; (R)-pantothenate biosynthesis; (R)-pantoate from 3-methyl-2-oxobutanoate: step 2/2.</text>
</comment>
<evidence type="ECO:0000256" key="4">
    <source>
        <dbReference type="ARBA" id="ARBA00013014"/>
    </source>
</evidence>
<evidence type="ECO:0000259" key="12">
    <source>
        <dbReference type="Pfam" id="PF02558"/>
    </source>
</evidence>
<gene>
    <name evidence="14" type="ORF">BED47_15605</name>
</gene>
<evidence type="ECO:0000256" key="8">
    <source>
        <dbReference type="ARBA" id="ARBA00023002"/>
    </source>
</evidence>
<dbReference type="InterPro" id="IPR008927">
    <property type="entry name" value="6-PGluconate_DH-like_C_sf"/>
</dbReference>
<dbReference type="NCBIfam" id="TIGR00745">
    <property type="entry name" value="apbA_panE"/>
    <property type="match status" value="1"/>
</dbReference>
<accession>A0ABX2ZMV2</accession>
<dbReference type="EMBL" id="MDKC01000037">
    <property type="protein sequence ID" value="ODG89832.1"/>
    <property type="molecule type" value="Genomic_DNA"/>
</dbReference>
<evidence type="ECO:0000256" key="5">
    <source>
        <dbReference type="ARBA" id="ARBA00019465"/>
    </source>
</evidence>
<dbReference type="Gene3D" id="3.40.50.720">
    <property type="entry name" value="NAD(P)-binding Rossmann-like Domain"/>
    <property type="match status" value="1"/>
</dbReference>
<dbReference type="InterPro" id="IPR013752">
    <property type="entry name" value="KPA_reductase"/>
</dbReference>
<evidence type="ECO:0000259" key="13">
    <source>
        <dbReference type="Pfam" id="PF08546"/>
    </source>
</evidence>
<evidence type="ECO:0000256" key="10">
    <source>
        <dbReference type="ARBA" id="ARBA00048793"/>
    </source>
</evidence>
<dbReference type="EC" id="1.1.1.169" evidence="4 11"/>
<dbReference type="SUPFAM" id="SSF48179">
    <property type="entry name" value="6-phosphogluconate dehydrogenase C-terminal domain-like"/>
    <property type="match status" value="1"/>
</dbReference>
<comment type="function">
    <text evidence="1 11">Catalyzes the NADPH-dependent reduction of ketopantoate into pantoic acid.</text>
</comment>
<dbReference type="Proteomes" id="UP000094580">
    <property type="component" value="Unassembled WGS sequence"/>
</dbReference>
<dbReference type="Pfam" id="PF02558">
    <property type="entry name" value="ApbA"/>
    <property type="match status" value="1"/>
</dbReference>
<dbReference type="PANTHER" id="PTHR43765:SF2">
    <property type="entry name" value="2-DEHYDROPANTOATE 2-REDUCTASE"/>
    <property type="match status" value="1"/>
</dbReference>
<dbReference type="SUPFAM" id="SSF51735">
    <property type="entry name" value="NAD(P)-binding Rossmann-fold domains"/>
    <property type="match status" value="1"/>
</dbReference>
<dbReference type="InterPro" id="IPR036291">
    <property type="entry name" value="NAD(P)-bd_dom_sf"/>
</dbReference>
<comment type="similarity">
    <text evidence="3 11">Belongs to the ketopantoate reductase family.</text>
</comment>
<comment type="caution">
    <text evidence="14">The sequence shown here is derived from an EMBL/GenBank/DDBJ whole genome shotgun (WGS) entry which is preliminary data.</text>
</comment>
<comment type="catalytic activity">
    <reaction evidence="10 11">
        <text>(R)-pantoate + NADP(+) = 2-dehydropantoate + NADPH + H(+)</text>
        <dbReference type="Rhea" id="RHEA:16233"/>
        <dbReference type="ChEBI" id="CHEBI:11561"/>
        <dbReference type="ChEBI" id="CHEBI:15378"/>
        <dbReference type="ChEBI" id="CHEBI:15980"/>
        <dbReference type="ChEBI" id="CHEBI:57783"/>
        <dbReference type="ChEBI" id="CHEBI:58349"/>
        <dbReference type="EC" id="1.1.1.169"/>
    </reaction>
</comment>
<reference evidence="14 15" key="1">
    <citation type="submission" date="2016-07" db="EMBL/GenBank/DDBJ databases">
        <authorList>
            <person name="Townsley L."/>
            <person name="Shank E.A."/>
        </authorList>
    </citation>
    <scope>NUCLEOTIDE SEQUENCE [LARGE SCALE GENOMIC DNA]</scope>
    <source>
        <strain evidence="14 15">CH01</strain>
    </source>
</reference>
<dbReference type="InterPro" id="IPR050838">
    <property type="entry name" value="Ketopantoate_reductase"/>
</dbReference>
<dbReference type="InterPro" id="IPR013332">
    <property type="entry name" value="KPR_N"/>
</dbReference>
<evidence type="ECO:0000256" key="9">
    <source>
        <dbReference type="ARBA" id="ARBA00032024"/>
    </source>
</evidence>
<keyword evidence="15" id="KW-1185">Reference proteome</keyword>
<evidence type="ECO:0000256" key="7">
    <source>
        <dbReference type="ARBA" id="ARBA00022857"/>
    </source>
</evidence>
<evidence type="ECO:0000256" key="11">
    <source>
        <dbReference type="RuleBase" id="RU362068"/>
    </source>
</evidence>
<evidence type="ECO:0000313" key="14">
    <source>
        <dbReference type="EMBL" id="ODG89832.1"/>
    </source>
</evidence>
<keyword evidence="6 11" id="KW-0566">Pantothenate biosynthesis</keyword>
<dbReference type="PANTHER" id="PTHR43765">
    <property type="entry name" value="2-DEHYDROPANTOATE 2-REDUCTASE-RELATED"/>
    <property type="match status" value="1"/>
</dbReference>
<dbReference type="Pfam" id="PF08546">
    <property type="entry name" value="ApbA_C"/>
    <property type="match status" value="1"/>
</dbReference>
<evidence type="ECO:0000313" key="15">
    <source>
        <dbReference type="Proteomes" id="UP000094580"/>
    </source>
</evidence>
<evidence type="ECO:0000256" key="1">
    <source>
        <dbReference type="ARBA" id="ARBA00002919"/>
    </source>
</evidence>
<keyword evidence="8 11" id="KW-0560">Oxidoreductase</keyword>
<organism evidence="14 15">
    <name type="scientific">Gottfriedia luciferensis</name>
    <dbReference type="NCBI Taxonomy" id="178774"/>
    <lineage>
        <taxon>Bacteria</taxon>
        <taxon>Bacillati</taxon>
        <taxon>Bacillota</taxon>
        <taxon>Bacilli</taxon>
        <taxon>Bacillales</taxon>
        <taxon>Bacillaceae</taxon>
        <taxon>Gottfriedia</taxon>
    </lineage>
</organism>
<dbReference type="Gene3D" id="1.10.1040.10">
    <property type="entry name" value="N-(1-d-carboxylethyl)-l-norvaline Dehydrogenase, domain 2"/>
    <property type="match status" value="1"/>
</dbReference>
<dbReference type="NCBIfam" id="NF005093">
    <property type="entry name" value="PRK06522.2-4"/>
    <property type="match status" value="1"/>
</dbReference>
<feature type="domain" description="Ketopantoate reductase N-terminal" evidence="12">
    <location>
        <begin position="3"/>
        <end position="148"/>
    </location>
</feature>
<feature type="domain" description="Ketopantoate reductase C-terminal" evidence="13">
    <location>
        <begin position="175"/>
        <end position="291"/>
    </location>
</feature>
<protein>
    <recommendedName>
        <fullName evidence="5 11">2-dehydropantoate 2-reductase</fullName>
        <ecNumber evidence="4 11">1.1.1.169</ecNumber>
    </recommendedName>
    <alternativeName>
        <fullName evidence="9 11">Ketopantoate reductase</fullName>
    </alternativeName>
</protein>
<evidence type="ECO:0000256" key="2">
    <source>
        <dbReference type="ARBA" id="ARBA00004994"/>
    </source>
</evidence>
<keyword evidence="7 11" id="KW-0521">NADP</keyword>
<dbReference type="RefSeq" id="WP_069035590.1">
    <property type="nucleotide sequence ID" value="NZ_MDKC01000037.1"/>
</dbReference>
<dbReference type="InterPro" id="IPR003710">
    <property type="entry name" value="ApbA"/>
</dbReference>
<sequence length="295" mass="33330">MKIGIIGGGAVGLLTASYLYQNKHNVTLFTRTEEQANLINNLGVILSVDEKTKQMCITADKLLPKINTFDLLIVCVKQYHLNQIVSTLSQYEGENILFLQNGMSHIEIVKNLPIPNCFIGIVEHGALKTSPNEITHTGKGIIRIGQIKGKIDALNRLSSLHTAEFPFKSQDDWEYILKQKCLINCVINPLTSILNVRNGELITNEYFKPICNLLFNEVATILDLNNQKEWNKLVEICEKTKENYSSMNRDLFHGRQTEIESMLGFVKKLAINKKINVPTIELVYNSIKGLEKKKG</sequence>
<evidence type="ECO:0000256" key="6">
    <source>
        <dbReference type="ARBA" id="ARBA00022655"/>
    </source>
</evidence>
<dbReference type="InterPro" id="IPR013328">
    <property type="entry name" value="6PGD_dom2"/>
</dbReference>
<proteinExistence type="inferred from homology"/>
<evidence type="ECO:0000256" key="3">
    <source>
        <dbReference type="ARBA" id="ARBA00007870"/>
    </source>
</evidence>
<name>A0ABX2ZMV2_9BACI</name>